<protein>
    <submittedName>
        <fullName evidence="2">HD family phosphohydrolase</fullName>
    </submittedName>
</protein>
<dbReference type="AlphaFoldDB" id="A0A917HLI8"/>
<dbReference type="SMART" id="SM00471">
    <property type="entry name" value="HDc"/>
    <property type="match status" value="1"/>
</dbReference>
<comment type="caution">
    <text evidence="2">The sequence shown here is derived from an EMBL/GenBank/DDBJ whole genome shotgun (WGS) entry which is preliminary data.</text>
</comment>
<feature type="domain" description="HD-GYP" evidence="1">
    <location>
        <begin position="121"/>
        <end position="317"/>
    </location>
</feature>
<evidence type="ECO:0000313" key="2">
    <source>
        <dbReference type="EMBL" id="GGG82571.1"/>
    </source>
</evidence>
<dbReference type="Proteomes" id="UP000622860">
    <property type="component" value="Unassembled WGS sequence"/>
</dbReference>
<evidence type="ECO:0000259" key="1">
    <source>
        <dbReference type="PROSITE" id="PS51832"/>
    </source>
</evidence>
<name>A0A917HLI8_9BACI</name>
<dbReference type="CDD" id="cd00077">
    <property type="entry name" value="HDc"/>
    <property type="match status" value="1"/>
</dbReference>
<accession>A0A917HLI8</accession>
<dbReference type="PANTHER" id="PTHR43155">
    <property type="entry name" value="CYCLIC DI-GMP PHOSPHODIESTERASE PA4108-RELATED"/>
    <property type="match status" value="1"/>
</dbReference>
<dbReference type="InterPro" id="IPR037522">
    <property type="entry name" value="HD_GYP_dom"/>
</dbReference>
<dbReference type="RefSeq" id="WP_188456202.1">
    <property type="nucleotide sequence ID" value="NZ_BMFR01000014.1"/>
</dbReference>
<organism evidence="2 3">
    <name type="scientific">Virgibacillus oceani</name>
    <dbReference type="NCBI Taxonomy" id="1479511"/>
    <lineage>
        <taxon>Bacteria</taxon>
        <taxon>Bacillati</taxon>
        <taxon>Bacillota</taxon>
        <taxon>Bacilli</taxon>
        <taxon>Bacillales</taxon>
        <taxon>Bacillaceae</taxon>
        <taxon>Virgibacillus</taxon>
    </lineage>
</organism>
<dbReference type="EMBL" id="BMFR01000014">
    <property type="protein sequence ID" value="GGG82571.1"/>
    <property type="molecule type" value="Genomic_DNA"/>
</dbReference>
<evidence type="ECO:0000313" key="3">
    <source>
        <dbReference type="Proteomes" id="UP000622860"/>
    </source>
</evidence>
<gene>
    <name evidence="2" type="ORF">GCM10011398_30110</name>
</gene>
<reference evidence="2" key="1">
    <citation type="journal article" date="2014" name="Int. J. Syst. Evol. Microbiol.">
        <title>Complete genome sequence of Corynebacterium casei LMG S-19264T (=DSM 44701T), isolated from a smear-ripened cheese.</title>
        <authorList>
            <consortium name="US DOE Joint Genome Institute (JGI-PGF)"/>
            <person name="Walter F."/>
            <person name="Albersmeier A."/>
            <person name="Kalinowski J."/>
            <person name="Ruckert C."/>
        </authorList>
    </citation>
    <scope>NUCLEOTIDE SEQUENCE</scope>
    <source>
        <strain evidence="2">CGMCC 1.12754</strain>
    </source>
</reference>
<dbReference type="Pfam" id="PF13487">
    <property type="entry name" value="HD_5"/>
    <property type="match status" value="1"/>
</dbReference>
<dbReference type="PROSITE" id="PS51832">
    <property type="entry name" value="HD_GYP"/>
    <property type="match status" value="1"/>
</dbReference>
<dbReference type="PANTHER" id="PTHR43155:SF2">
    <property type="entry name" value="CYCLIC DI-GMP PHOSPHODIESTERASE PA4108"/>
    <property type="match status" value="1"/>
</dbReference>
<dbReference type="Gene3D" id="1.10.3210.10">
    <property type="entry name" value="Hypothetical protein af1432"/>
    <property type="match status" value="1"/>
</dbReference>
<dbReference type="InterPro" id="IPR003607">
    <property type="entry name" value="HD/PDEase_dom"/>
</dbReference>
<sequence length="360" mass="41393">MRVDPSQLVPGCVLISDVKGKTNRPIVPTNTVLSEMHINVLQKFLVEAVDVSPKLVNGESFTPKRILKEKKEIRNPDKEYELFRDHYMDVVNGYKKMFEAWRNNIPVDMAHVRRKLLPLLERVDNDGSDVFTLHHYVKKEDYYHHHSVSVAVLSAYLAKKLNFAKGECLQIGLAGFLSDCGMAKVDQAILHKQGGISDIELNEIKKHPTYSYRLVEQIPTISQTVKIAILQHHERMDGSGYPIGLTKDKILTYARIIAVSDMYHAMTCERYYKEKQSPFKVMEEIQKEQFSQLDHNVVQTFISSLANFSIGTKVRLSNNRTGEIVFVEDKYPTRPMVRLDHNDEIVTLKNDPSMYIDEIL</sequence>
<proteinExistence type="predicted"/>
<dbReference type="SUPFAM" id="SSF109604">
    <property type="entry name" value="HD-domain/PDEase-like"/>
    <property type="match status" value="1"/>
</dbReference>
<reference evidence="2" key="2">
    <citation type="submission" date="2020-09" db="EMBL/GenBank/DDBJ databases">
        <authorList>
            <person name="Sun Q."/>
            <person name="Zhou Y."/>
        </authorList>
    </citation>
    <scope>NUCLEOTIDE SEQUENCE</scope>
    <source>
        <strain evidence="2">CGMCC 1.12754</strain>
    </source>
</reference>
<keyword evidence="3" id="KW-1185">Reference proteome</keyword>